<evidence type="ECO:0000313" key="1">
    <source>
        <dbReference type="EMBL" id="MBX41303.1"/>
    </source>
</evidence>
<name>A0A2P2NFR8_RHIMU</name>
<reference evidence="1" key="1">
    <citation type="submission" date="2018-02" db="EMBL/GenBank/DDBJ databases">
        <title>Rhizophora mucronata_Transcriptome.</title>
        <authorList>
            <person name="Meera S.P."/>
            <person name="Sreeshan A."/>
            <person name="Augustine A."/>
        </authorList>
    </citation>
    <scope>NUCLEOTIDE SEQUENCE</scope>
    <source>
        <tissue evidence="1">Leaf</tissue>
    </source>
</reference>
<sequence>MRMLLTLAFFSASLIAIFFIVSASFSATFCRSTAIRTLVLSSSICSKFLFIEAGMTGLVTRTLIISIPGA</sequence>
<protein>
    <submittedName>
        <fullName evidence="1">Uncharacterized protein</fullName>
    </submittedName>
</protein>
<organism evidence="1">
    <name type="scientific">Rhizophora mucronata</name>
    <name type="common">Asiatic mangrove</name>
    <dbReference type="NCBI Taxonomy" id="61149"/>
    <lineage>
        <taxon>Eukaryota</taxon>
        <taxon>Viridiplantae</taxon>
        <taxon>Streptophyta</taxon>
        <taxon>Embryophyta</taxon>
        <taxon>Tracheophyta</taxon>
        <taxon>Spermatophyta</taxon>
        <taxon>Magnoliopsida</taxon>
        <taxon>eudicotyledons</taxon>
        <taxon>Gunneridae</taxon>
        <taxon>Pentapetalae</taxon>
        <taxon>rosids</taxon>
        <taxon>fabids</taxon>
        <taxon>Malpighiales</taxon>
        <taxon>Rhizophoraceae</taxon>
        <taxon>Rhizophora</taxon>
    </lineage>
</organism>
<dbReference type="EMBL" id="GGEC01060819">
    <property type="protein sequence ID" value="MBX41303.1"/>
    <property type="molecule type" value="Transcribed_RNA"/>
</dbReference>
<dbReference type="AlphaFoldDB" id="A0A2P2NFR8"/>
<accession>A0A2P2NFR8</accession>
<proteinExistence type="predicted"/>